<reference evidence="2 3" key="1">
    <citation type="submission" date="2019-05" db="EMBL/GenBank/DDBJ databases">
        <title>Another draft genome of Portunus trituberculatus and its Hox gene families provides insights of decapod evolution.</title>
        <authorList>
            <person name="Jeong J.-H."/>
            <person name="Song I."/>
            <person name="Kim S."/>
            <person name="Choi T."/>
            <person name="Kim D."/>
            <person name="Ryu S."/>
            <person name="Kim W."/>
        </authorList>
    </citation>
    <scope>NUCLEOTIDE SEQUENCE [LARGE SCALE GENOMIC DNA]</scope>
    <source>
        <tissue evidence="2">Muscle</tissue>
    </source>
</reference>
<proteinExistence type="predicted"/>
<dbReference type="AlphaFoldDB" id="A0A5B7IDZ9"/>
<evidence type="ECO:0000313" key="3">
    <source>
        <dbReference type="Proteomes" id="UP000324222"/>
    </source>
</evidence>
<accession>A0A5B7IDZ9</accession>
<dbReference type="Proteomes" id="UP000324222">
    <property type="component" value="Unassembled WGS sequence"/>
</dbReference>
<keyword evidence="3" id="KW-1185">Reference proteome</keyword>
<feature type="region of interest" description="Disordered" evidence="1">
    <location>
        <begin position="83"/>
        <end position="105"/>
    </location>
</feature>
<gene>
    <name evidence="2" type="ORF">E2C01_076747</name>
</gene>
<sequence length="105" mass="11357">MCERYCGIDQRRGKVTQYSEEGVKERRGGASSVLGGVAAAPSITSKGSHYFHQTTMTNSSHLQLPHGKRDTIYGASRAVSVLARPPAGAPGEEMTGQPLGYHRRR</sequence>
<comment type="caution">
    <text evidence="2">The sequence shown here is derived from an EMBL/GenBank/DDBJ whole genome shotgun (WGS) entry which is preliminary data.</text>
</comment>
<name>A0A5B7IDZ9_PORTR</name>
<evidence type="ECO:0000256" key="1">
    <source>
        <dbReference type="SAM" id="MobiDB-lite"/>
    </source>
</evidence>
<dbReference type="EMBL" id="VSRR010058851">
    <property type="protein sequence ID" value="MPC82102.1"/>
    <property type="molecule type" value="Genomic_DNA"/>
</dbReference>
<evidence type="ECO:0000313" key="2">
    <source>
        <dbReference type="EMBL" id="MPC82102.1"/>
    </source>
</evidence>
<organism evidence="2 3">
    <name type="scientific">Portunus trituberculatus</name>
    <name type="common">Swimming crab</name>
    <name type="synonym">Neptunus trituberculatus</name>
    <dbReference type="NCBI Taxonomy" id="210409"/>
    <lineage>
        <taxon>Eukaryota</taxon>
        <taxon>Metazoa</taxon>
        <taxon>Ecdysozoa</taxon>
        <taxon>Arthropoda</taxon>
        <taxon>Crustacea</taxon>
        <taxon>Multicrustacea</taxon>
        <taxon>Malacostraca</taxon>
        <taxon>Eumalacostraca</taxon>
        <taxon>Eucarida</taxon>
        <taxon>Decapoda</taxon>
        <taxon>Pleocyemata</taxon>
        <taxon>Brachyura</taxon>
        <taxon>Eubrachyura</taxon>
        <taxon>Portunoidea</taxon>
        <taxon>Portunidae</taxon>
        <taxon>Portuninae</taxon>
        <taxon>Portunus</taxon>
    </lineage>
</organism>
<protein>
    <submittedName>
        <fullName evidence="2">Uncharacterized protein</fullName>
    </submittedName>
</protein>